<dbReference type="GeneID" id="64855056"/>
<sequence length="716" mass="80290">MSNNDTFSNIKRTLSVTASSLLNSHNVSDTILSSNGPYETLLKNTLANDTFNGKSLSKFKGKKLKFKDGENSSFQDMYSARNGEKYFNNDYTNKRDSFRILSYINDDLLHDIEQVSASSSNHNKLLRAEPYNESPDDSLNNTDKPSLFEGFKVTVNPNAALSEYGGNNNTNSDPKLLGQKINNNSVTSVTTESRSFPSIIDIKNSTSLAFLTESFKDLLKSVDDLEIKKQLSASEVIELDTQMKHLKVRRELMFNRIVSLEESQFRTEHMLSLIREKFETMKKAGNFVDSGEYLHGEDISSEIKNSNIENVQNNKTRLPTKIGSIFEESGIDEKQSYAADTSVVDDRNIVKEPDLSPLQEFFQPKNMKFRKTQPTLQQYYQTGTRIETLPKCHKSSVNCLDFDIPFGALCSTGYNDRIIKIWDLSRYKEIGKMDGHIDRINCMEMNSKYNMLITGSKDTTLKLWDISAATEAYAASEANDNAPSDSVYTSCCVHTFEAHVDEVTCMSINSGTLVSGSQDKTIRVWDLITGNCVQTLDINFSTIPLQTSSTSETELNKDVMSNEPMGNISVTGALQAYDVALATGTVDGLVRLWDLRSGEVIRTLKGHSNAITCLKFDTTNIVTGSLDKSVKTWDLRTGGMIDSFTFGSHIRSLDFDKNKIIVATEENSVKVFDRNEQKHWCCENPDDQSSLVECLKYKNGYLVEGRNSGDINVWAL</sequence>
<evidence type="ECO:0000256" key="2">
    <source>
        <dbReference type="ARBA" id="ARBA00022737"/>
    </source>
</evidence>
<dbReference type="InterPro" id="IPR036322">
    <property type="entry name" value="WD40_repeat_dom_sf"/>
</dbReference>
<dbReference type="InterPro" id="IPR020472">
    <property type="entry name" value="WD40_PAC1"/>
</dbReference>
<feature type="repeat" description="WD" evidence="3">
    <location>
        <begin position="390"/>
        <end position="432"/>
    </location>
</feature>
<dbReference type="PRINTS" id="PR00320">
    <property type="entry name" value="GPROTEINBRPT"/>
</dbReference>
<gene>
    <name evidence="4" type="ORF">KABA2_01S02376</name>
</gene>
<dbReference type="PROSITE" id="PS50294">
    <property type="entry name" value="WD_REPEATS_REGION"/>
    <property type="match status" value="3"/>
</dbReference>
<dbReference type="CDD" id="cd22881">
    <property type="entry name" value="Mdv1_N"/>
    <property type="match status" value="1"/>
</dbReference>
<evidence type="ECO:0000256" key="1">
    <source>
        <dbReference type="ARBA" id="ARBA00022574"/>
    </source>
</evidence>
<dbReference type="InterPro" id="IPR019775">
    <property type="entry name" value="WD40_repeat_CS"/>
</dbReference>
<dbReference type="Proteomes" id="UP000644660">
    <property type="component" value="Unassembled WGS sequence"/>
</dbReference>
<dbReference type="Pfam" id="PF00400">
    <property type="entry name" value="WD40"/>
    <property type="match status" value="4"/>
</dbReference>
<dbReference type="Gene3D" id="2.130.10.10">
    <property type="entry name" value="YVTN repeat-like/Quinoprotein amine dehydrogenase"/>
    <property type="match status" value="2"/>
</dbReference>
<keyword evidence="1 3" id="KW-0853">WD repeat</keyword>
<feature type="repeat" description="WD" evidence="3">
    <location>
        <begin position="433"/>
        <end position="474"/>
    </location>
</feature>
<organism evidence="4 5">
    <name type="scientific">Maudiozyma barnettii</name>
    <dbReference type="NCBI Taxonomy" id="61262"/>
    <lineage>
        <taxon>Eukaryota</taxon>
        <taxon>Fungi</taxon>
        <taxon>Dikarya</taxon>
        <taxon>Ascomycota</taxon>
        <taxon>Saccharomycotina</taxon>
        <taxon>Saccharomycetes</taxon>
        <taxon>Saccharomycetales</taxon>
        <taxon>Saccharomycetaceae</taxon>
        <taxon>Maudiozyma</taxon>
    </lineage>
</organism>
<dbReference type="EMBL" id="CAEFZW010000001">
    <property type="protein sequence ID" value="CAB4251942.1"/>
    <property type="molecule type" value="Genomic_DNA"/>
</dbReference>
<dbReference type="InterPro" id="IPR053299">
    <property type="entry name" value="ASTRA_WD_repeat"/>
</dbReference>
<dbReference type="OrthoDB" id="496at2759"/>
<dbReference type="InterPro" id="IPR015943">
    <property type="entry name" value="WD40/YVTN_repeat-like_dom_sf"/>
</dbReference>
<dbReference type="PANTHER" id="PTHR44156">
    <property type="entry name" value="SUPERNUMERARY LIMBS, ISOFORM B-RELATED"/>
    <property type="match status" value="1"/>
</dbReference>
<dbReference type="PROSITE" id="PS00678">
    <property type="entry name" value="WD_REPEATS_1"/>
    <property type="match status" value="5"/>
</dbReference>
<dbReference type="Gene3D" id="6.10.280.220">
    <property type="match status" value="1"/>
</dbReference>
<comment type="caution">
    <text evidence="4">The sequence shown here is derived from an EMBL/GenBank/DDBJ whole genome shotgun (WGS) entry which is preliminary data.</text>
</comment>
<reference evidence="4 5" key="1">
    <citation type="submission" date="2020-05" db="EMBL/GenBank/DDBJ databases">
        <authorList>
            <person name="Casaregola S."/>
            <person name="Devillers H."/>
            <person name="Grondin C."/>
        </authorList>
    </citation>
    <scope>NUCLEOTIDE SEQUENCE [LARGE SCALE GENOMIC DNA]</scope>
    <source>
        <strain evidence="4 5">CLIB 1767</strain>
    </source>
</reference>
<feature type="repeat" description="WD" evidence="3">
    <location>
        <begin position="604"/>
        <end position="643"/>
    </location>
</feature>
<feature type="repeat" description="WD" evidence="3">
    <location>
        <begin position="496"/>
        <end position="535"/>
    </location>
</feature>
<dbReference type="SUPFAM" id="SSF50978">
    <property type="entry name" value="WD40 repeat-like"/>
    <property type="match status" value="1"/>
</dbReference>
<dbReference type="SMART" id="SM00320">
    <property type="entry name" value="WD40"/>
    <property type="match status" value="6"/>
</dbReference>
<dbReference type="InterPro" id="IPR001680">
    <property type="entry name" value="WD40_rpt"/>
</dbReference>
<protein>
    <submittedName>
        <fullName evidence="4">Similar to Saccharomyces cerevisiae YJL112W MDV1 Peripheral protein of the cytosolic face of the mitochondrial outer membrane, required for mitochondrial fission</fullName>
    </submittedName>
</protein>
<evidence type="ECO:0000313" key="4">
    <source>
        <dbReference type="EMBL" id="CAB4251942.1"/>
    </source>
</evidence>
<keyword evidence="2" id="KW-0677">Repeat</keyword>
<feature type="repeat" description="WD" evidence="3">
    <location>
        <begin position="581"/>
        <end position="603"/>
    </location>
</feature>
<dbReference type="RefSeq" id="XP_041403981.1">
    <property type="nucleotide sequence ID" value="XM_041548047.1"/>
</dbReference>
<dbReference type="AlphaFoldDB" id="A0A8H2VAZ4"/>
<keyword evidence="5" id="KW-1185">Reference proteome</keyword>
<evidence type="ECO:0000313" key="5">
    <source>
        <dbReference type="Proteomes" id="UP000644660"/>
    </source>
</evidence>
<proteinExistence type="predicted"/>
<accession>A0A8H2VAZ4</accession>
<dbReference type="CDD" id="cd00200">
    <property type="entry name" value="WD40"/>
    <property type="match status" value="1"/>
</dbReference>
<evidence type="ECO:0000256" key="3">
    <source>
        <dbReference type="PROSITE-ProRule" id="PRU00221"/>
    </source>
</evidence>
<name>A0A8H2VAZ4_9SACH</name>
<dbReference type="PROSITE" id="PS50082">
    <property type="entry name" value="WD_REPEATS_2"/>
    <property type="match status" value="5"/>
</dbReference>